<dbReference type="InterPro" id="IPR043742">
    <property type="entry name" value="DUF5687"/>
</dbReference>
<dbReference type="Pfam" id="PF18940">
    <property type="entry name" value="DUF5687"/>
    <property type="match status" value="1"/>
</dbReference>
<feature type="transmembrane region" description="Helical" evidence="1">
    <location>
        <begin position="171"/>
        <end position="193"/>
    </location>
</feature>
<keyword evidence="1" id="KW-0812">Transmembrane</keyword>
<feature type="transmembrane region" description="Helical" evidence="1">
    <location>
        <begin position="444"/>
        <end position="464"/>
    </location>
</feature>
<feature type="transmembrane region" description="Helical" evidence="1">
    <location>
        <begin position="378"/>
        <end position="400"/>
    </location>
</feature>
<dbReference type="EMBL" id="JACWMY010000003">
    <property type="protein sequence ID" value="MBD1363592.1"/>
    <property type="molecule type" value="Genomic_DNA"/>
</dbReference>
<feature type="transmembrane region" description="Helical" evidence="1">
    <location>
        <begin position="420"/>
        <end position="438"/>
    </location>
</feature>
<sequence>MISTFFNHELKSFWRSKNTGKSIAVKVIMGILILILLSYVVFFGVFLDFILSKMFPKDNLTVTFCGIILIYFLGDLLMRMQLQELPTLKVQPYLHLPVRRNSVVGYLALTALFSFFNLWPIIIFTPFILKVILPASGGIAAVAFLLSVIALSVFNNYLAMYIKRKANLNGWIFLMAGAVLTLITCGDFLWHFYSIRSLSYSFFGALLLKPYLVLIPILLGAAMFYLNFIYLKGNLYLEELSSKKASEYKSSTEIPLLGRFGHVGDLVANEIKLILRNKRPRSALIMGLFFLCYGLIFYTQAIYGESVKIFVGMFMTGIFIISYGQFMFSWQASHFDGILVSRINFSDFLKAKYLLFTIVSTVAFFLTTPYVYFGWRVVMIHFVMYLWNIGVNTTIVLFFANRNYKRIDLSKGASFNWEGVGATQLLLSFPLLILPYVIYWPFKMLGMANTGFAALAIVGVVFIATRSFWIKQLEADFYTKRFKIAEGFRNK</sequence>
<feature type="transmembrane region" description="Helical" evidence="1">
    <location>
        <begin position="23"/>
        <end position="47"/>
    </location>
</feature>
<dbReference type="Proteomes" id="UP000606600">
    <property type="component" value="Unassembled WGS sequence"/>
</dbReference>
<accession>A0ABR7WQ30</accession>
<dbReference type="RefSeq" id="WP_191188262.1">
    <property type="nucleotide sequence ID" value="NZ_JACWMY010000003.1"/>
</dbReference>
<evidence type="ECO:0000313" key="3">
    <source>
        <dbReference type="Proteomes" id="UP000606600"/>
    </source>
</evidence>
<comment type="caution">
    <text evidence="2">The sequence shown here is derived from an EMBL/GenBank/DDBJ whole genome shotgun (WGS) entry which is preliminary data.</text>
</comment>
<protein>
    <recommendedName>
        <fullName evidence="4">ABC-2 type transport system permease protein</fullName>
    </recommendedName>
</protein>
<proteinExistence type="predicted"/>
<feature type="transmembrane region" description="Helical" evidence="1">
    <location>
        <begin position="283"/>
        <end position="303"/>
    </location>
</feature>
<reference evidence="2 3" key="1">
    <citation type="submission" date="2020-09" db="EMBL/GenBank/DDBJ databases">
        <title>Novel species of Mucilaginibacter isolated from a glacier on the Tibetan Plateau.</title>
        <authorList>
            <person name="Liu Q."/>
            <person name="Xin Y.-H."/>
        </authorList>
    </citation>
    <scope>NUCLEOTIDE SEQUENCE [LARGE SCALE GENOMIC DNA]</scope>
    <source>
        <strain evidence="2 3">ZT4R22</strain>
    </source>
</reference>
<name>A0ABR7WQ30_9SPHI</name>
<feature type="transmembrane region" description="Helical" evidence="1">
    <location>
        <begin position="353"/>
        <end position="372"/>
    </location>
</feature>
<keyword evidence="3" id="KW-1185">Reference proteome</keyword>
<evidence type="ECO:0008006" key="4">
    <source>
        <dbReference type="Google" id="ProtNLM"/>
    </source>
</evidence>
<gene>
    <name evidence="2" type="ORF">IDJ77_07205</name>
</gene>
<feature type="transmembrane region" description="Helical" evidence="1">
    <location>
        <begin position="59"/>
        <end position="82"/>
    </location>
</feature>
<evidence type="ECO:0000313" key="2">
    <source>
        <dbReference type="EMBL" id="MBD1363592.1"/>
    </source>
</evidence>
<feature type="transmembrane region" description="Helical" evidence="1">
    <location>
        <begin position="213"/>
        <end position="231"/>
    </location>
</feature>
<feature type="transmembrane region" description="Helical" evidence="1">
    <location>
        <begin position="103"/>
        <end position="129"/>
    </location>
</feature>
<feature type="transmembrane region" description="Helical" evidence="1">
    <location>
        <begin position="135"/>
        <end position="159"/>
    </location>
</feature>
<organism evidence="2 3">
    <name type="scientific">Mucilaginibacter pankratovii</name>
    <dbReference type="NCBI Taxonomy" id="2772110"/>
    <lineage>
        <taxon>Bacteria</taxon>
        <taxon>Pseudomonadati</taxon>
        <taxon>Bacteroidota</taxon>
        <taxon>Sphingobacteriia</taxon>
        <taxon>Sphingobacteriales</taxon>
        <taxon>Sphingobacteriaceae</taxon>
        <taxon>Mucilaginibacter</taxon>
    </lineage>
</organism>
<keyword evidence="1" id="KW-0472">Membrane</keyword>
<keyword evidence="1" id="KW-1133">Transmembrane helix</keyword>
<evidence type="ECO:0000256" key="1">
    <source>
        <dbReference type="SAM" id="Phobius"/>
    </source>
</evidence>
<feature type="transmembrane region" description="Helical" evidence="1">
    <location>
        <begin position="309"/>
        <end position="332"/>
    </location>
</feature>